<dbReference type="InterPro" id="IPR018062">
    <property type="entry name" value="HTH_AraC-typ_CS"/>
</dbReference>
<dbReference type="SMART" id="SM00342">
    <property type="entry name" value="HTH_ARAC"/>
    <property type="match status" value="1"/>
</dbReference>
<organism evidence="5 6">
    <name type="scientific">Acinetobacter johnsonii</name>
    <dbReference type="NCBI Taxonomy" id="40214"/>
    <lineage>
        <taxon>Bacteria</taxon>
        <taxon>Pseudomonadati</taxon>
        <taxon>Pseudomonadota</taxon>
        <taxon>Gammaproteobacteria</taxon>
        <taxon>Moraxellales</taxon>
        <taxon>Moraxellaceae</taxon>
        <taxon>Acinetobacter</taxon>
    </lineage>
</organism>
<dbReference type="Pfam" id="PF14525">
    <property type="entry name" value="AraC_binding_2"/>
    <property type="match status" value="1"/>
</dbReference>
<gene>
    <name evidence="5" type="ORF">CFH90_14390</name>
</gene>
<dbReference type="Proteomes" id="UP000276980">
    <property type="component" value="Chromosome"/>
</dbReference>
<proteinExistence type="predicted"/>
<dbReference type="InterPro" id="IPR035418">
    <property type="entry name" value="AraC-bd_2"/>
</dbReference>
<dbReference type="GO" id="GO:0043565">
    <property type="term" value="F:sequence-specific DNA binding"/>
    <property type="evidence" value="ECO:0007669"/>
    <property type="project" value="InterPro"/>
</dbReference>
<accession>A0A3S9ANE2</accession>
<keyword evidence="2" id="KW-0238">DNA-binding</keyword>
<dbReference type="SUPFAM" id="SSF46689">
    <property type="entry name" value="Homeodomain-like"/>
    <property type="match status" value="2"/>
</dbReference>
<dbReference type="PANTHER" id="PTHR46796">
    <property type="entry name" value="HTH-TYPE TRANSCRIPTIONAL ACTIVATOR RHAS-RELATED"/>
    <property type="match status" value="1"/>
</dbReference>
<evidence type="ECO:0000256" key="2">
    <source>
        <dbReference type="ARBA" id="ARBA00023125"/>
    </source>
</evidence>
<dbReference type="Gene3D" id="1.10.10.60">
    <property type="entry name" value="Homeodomain-like"/>
    <property type="match status" value="1"/>
</dbReference>
<dbReference type="AlphaFoldDB" id="A0A3S9ANE2"/>
<keyword evidence="3" id="KW-0804">Transcription</keyword>
<dbReference type="InterPro" id="IPR009057">
    <property type="entry name" value="Homeodomain-like_sf"/>
</dbReference>
<dbReference type="PROSITE" id="PS00041">
    <property type="entry name" value="HTH_ARAC_FAMILY_1"/>
    <property type="match status" value="1"/>
</dbReference>
<evidence type="ECO:0000313" key="6">
    <source>
        <dbReference type="Proteomes" id="UP000276980"/>
    </source>
</evidence>
<evidence type="ECO:0000313" key="5">
    <source>
        <dbReference type="EMBL" id="AZN65147.1"/>
    </source>
</evidence>
<dbReference type="EMBL" id="CP022298">
    <property type="protein sequence ID" value="AZN65147.1"/>
    <property type="molecule type" value="Genomic_DNA"/>
</dbReference>
<sequence length="326" mass="37738">MITLSQHKDLSHASRELNVAQRLMSLICGSHQLETARKDQLDFHYSGIRLPSKKMAIGCISYGTDVSIQIQQLGAYSISLPIHGQQTLRMNGETHLSHSNNGIIVSSQDQQELIIHRNCKKFQVVIPEESVKSVLSNLLSKPVKERVIFEPDMPFSEDNFLRLWWNNIQQCLSLRHDYSRFDGLNLLSQDYESFLIKALLLTQHNNYSNELRSLQEYQLPKPVMVVREFIHRFADQELDASDLVMISGTSKSTLYREFQQALHMSPMDYLKNYRLEQIHHALLQNNANISISRLAYDWGFRHLGRFSQEYKAKYGVLPSETLKIMV</sequence>
<dbReference type="InterPro" id="IPR018060">
    <property type="entry name" value="HTH_AraC"/>
</dbReference>
<reference evidence="5 6" key="1">
    <citation type="submission" date="2017-06" db="EMBL/GenBank/DDBJ databases">
        <title>Complete Genome Sequence of the Carbazole-Degrading Bacterium Acinetobacter johnsonii IC001.</title>
        <authorList>
            <person name="Vejarano F."/>
            <person name="Suzuki-Minakuchi C."/>
            <person name="Ohtsubo Y."/>
            <person name="Tsuda M."/>
            <person name="Okada K."/>
            <person name="Nojiri H."/>
        </authorList>
    </citation>
    <scope>NUCLEOTIDE SEQUENCE [LARGE SCALE GENOMIC DNA]</scope>
    <source>
        <strain evidence="5 6">IC001</strain>
    </source>
</reference>
<name>A0A3S9ANE2_ACIJO</name>
<dbReference type="PROSITE" id="PS01124">
    <property type="entry name" value="HTH_ARAC_FAMILY_2"/>
    <property type="match status" value="1"/>
</dbReference>
<dbReference type="PANTHER" id="PTHR46796:SF12">
    <property type="entry name" value="HTH-TYPE DNA-BINDING TRANSCRIPTIONAL ACTIVATOR EUTR"/>
    <property type="match status" value="1"/>
</dbReference>
<dbReference type="InterPro" id="IPR050204">
    <property type="entry name" value="AraC_XylS_family_regulators"/>
</dbReference>
<evidence type="ECO:0000256" key="1">
    <source>
        <dbReference type="ARBA" id="ARBA00023015"/>
    </source>
</evidence>
<dbReference type="RefSeq" id="WP_126038009.1">
    <property type="nucleotide sequence ID" value="NZ_CP022298.1"/>
</dbReference>
<protein>
    <submittedName>
        <fullName evidence="5">AraC family transcriptional regulator</fullName>
    </submittedName>
</protein>
<evidence type="ECO:0000256" key="3">
    <source>
        <dbReference type="ARBA" id="ARBA00023163"/>
    </source>
</evidence>
<feature type="domain" description="HTH araC/xylS-type" evidence="4">
    <location>
        <begin position="224"/>
        <end position="324"/>
    </location>
</feature>
<dbReference type="GO" id="GO:0003700">
    <property type="term" value="F:DNA-binding transcription factor activity"/>
    <property type="evidence" value="ECO:0007669"/>
    <property type="project" value="InterPro"/>
</dbReference>
<evidence type="ECO:0000259" key="4">
    <source>
        <dbReference type="PROSITE" id="PS01124"/>
    </source>
</evidence>
<keyword evidence="1" id="KW-0805">Transcription regulation</keyword>
<dbReference type="Pfam" id="PF12833">
    <property type="entry name" value="HTH_18"/>
    <property type="match status" value="1"/>
</dbReference>